<dbReference type="InterPro" id="IPR039189">
    <property type="entry name" value="Fcp1"/>
</dbReference>
<dbReference type="GO" id="GO:0005634">
    <property type="term" value="C:nucleus"/>
    <property type="evidence" value="ECO:0007669"/>
    <property type="project" value="UniProtKB-SubCell"/>
</dbReference>
<comment type="catalytic activity">
    <reaction evidence="5 6">
        <text>O-phospho-L-threonyl-[protein] + H2O = L-threonyl-[protein] + phosphate</text>
        <dbReference type="Rhea" id="RHEA:47004"/>
        <dbReference type="Rhea" id="RHEA-COMP:11060"/>
        <dbReference type="Rhea" id="RHEA-COMP:11605"/>
        <dbReference type="ChEBI" id="CHEBI:15377"/>
        <dbReference type="ChEBI" id="CHEBI:30013"/>
        <dbReference type="ChEBI" id="CHEBI:43474"/>
        <dbReference type="ChEBI" id="CHEBI:61977"/>
        <dbReference type="EC" id="3.1.3.16"/>
    </reaction>
</comment>
<dbReference type="EMBL" id="JANBPY010000098">
    <property type="protein sequence ID" value="KAJ1969073.1"/>
    <property type="molecule type" value="Genomic_DNA"/>
</dbReference>
<comment type="subcellular location">
    <subcellularLocation>
        <location evidence="1 6">Nucleus</location>
    </subcellularLocation>
</comment>
<feature type="compositionally biased region" description="Basic and acidic residues" evidence="7">
    <location>
        <begin position="747"/>
        <end position="757"/>
    </location>
</feature>
<comment type="function">
    <text evidence="6">This promotes the activity of RNA polymerase II.</text>
</comment>
<feature type="domain" description="BRCT" evidence="8">
    <location>
        <begin position="474"/>
        <end position="581"/>
    </location>
</feature>
<protein>
    <recommendedName>
        <fullName evidence="6">RNA polymerase II subunit A C-terminal domain phosphatase</fullName>
        <ecNumber evidence="6">3.1.3.16</ecNumber>
    </recommendedName>
</protein>
<evidence type="ECO:0000256" key="1">
    <source>
        <dbReference type="ARBA" id="ARBA00004123"/>
    </source>
</evidence>
<dbReference type="AlphaFoldDB" id="A0A9W8AZ78"/>
<dbReference type="InterPro" id="IPR011947">
    <property type="entry name" value="FCP1_euk"/>
</dbReference>
<evidence type="ECO:0000256" key="4">
    <source>
        <dbReference type="ARBA" id="ARBA00047761"/>
    </source>
</evidence>
<evidence type="ECO:0000256" key="5">
    <source>
        <dbReference type="ARBA" id="ARBA00048336"/>
    </source>
</evidence>
<feature type="domain" description="FCP1 homology" evidence="9">
    <location>
        <begin position="187"/>
        <end position="361"/>
    </location>
</feature>
<dbReference type="InterPro" id="IPR001357">
    <property type="entry name" value="BRCT_dom"/>
</dbReference>
<accession>A0A9W8AZ78</accession>
<feature type="compositionally biased region" description="Acidic residues" evidence="7">
    <location>
        <begin position="722"/>
        <end position="737"/>
    </location>
</feature>
<evidence type="ECO:0000313" key="11">
    <source>
        <dbReference type="Proteomes" id="UP001150925"/>
    </source>
</evidence>
<dbReference type="GO" id="GO:0008420">
    <property type="term" value="F:RNA polymerase II CTD heptapeptide repeat phosphatase activity"/>
    <property type="evidence" value="ECO:0007669"/>
    <property type="project" value="UniProtKB-UniRule"/>
</dbReference>
<dbReference type="NCBIfam" id="TIGR02250">
    <property type="entry name" value="FCP1_euk"/>
    <property type="match status" value="1"/>
</dbReference>
<dbReference type="PROSITE" id="PS50969">
    <property type="entry name" value="FCP1"/>
    <property type="match status" value="1"/>
</dbReference>
<dbReference type="Pfam" id="PF03031">
    <property type="entry name" value="NIF"/>
    <property type="match status" value="1"/>
</dbReference>
<sequence>METLRDVTIPDHHLPATIISFKVPPPEGNKVEIEKRTPLCIYEHHVMEPPTDDETEDEEEDTTGTRRQPSVTDFKLKKFKPLPPIRKTRREILFSPWEGALEAIRVSPGDIISSPSQKVLSIKEPCNHAVQYFGQCAICGKDLSYIDYTGRSDTARATISMTHDTTGLTVSQSEAERLEQQNTKRLLEERRLSLIVDLDQTIIHANATREPLTDWLKHCPTEVREDVGSFQLAESPLLYYIKLRPKLRAFLKRVTELYELHIYTMGTRPYAEKVAELIDPQKHYFKERILSRDESGSITHKNIQRLFPCDNSMVVAIDDRVDVWQNSPNLIKVKPFTFFTGIGDINAGFLPKATLPTLPEAPPAVPGTETKAEVEPNDSTATSTEAATEESPTTTGKSSTDKKSAGEPTSDESKSPKSESPKLFKHPFEDADDELLQVLQRLEEIHRRFYEAYDAQTQGRKVPNPDVSVILPEMKHKVLAGVHLVFSSVIPLQMNPRQSDIWQWARSFGAQCSENITRFQAGKGGRKIPRSAFVTHVVAGKPDTAKVQEARRIEGVKIVRIDWLIDSLHAWKHLDESSYQWPFSKLANKRERSLQQPAEPSVTEGTQDAEAESPPEDVLHSVETWSTQSEAGDTSNDNDSFSSQSEGGEVLHGDQPSDYLSDALPEEVATNIDWAEAEKELMEFIGTDDEEDEDEGSEDHEHDNEEAEDYSATSLKRTAIVADDDSTPEELSGDESESLQPKKRKRAESDQDNHSLKDLSTQSKEEEGEESADSDFSDLLRDMEEELHNDSDDHVSSDEST</sequence>
<comment type="catalytic activity">
    <reaction evidence="4 6">
        <text>O-phospho-L-seryl-[protein] + H2O = L-seryl-[protein] + phosphate</text>
        <dbReference type="Rhea" id="RHEA:20629"/>
        <dbReference type="Rhea" id="RHEA-COMP:9863"/>
        <dbReference type="Rhea" id="RHEA-COMP:11604"/>
        <dbReference type="ChEBI" id="CHEBI:15377"/>
        <dbReference type="ChEBI" id="CHEBI:29999"/>
        <dbReference type="ChEBI" id="CHEBI:43474"/>
        <dbReference type="ChEBI" id="CHEBI:83421"/>
        <dbReference type="EC" id="3.1.3.16"/>
    </reaction>
</comment>
<dbReference type="SMART" id="SM00292">
    <property type="entry name" value="BRCT"/>
    <property type="match status" value="1"/>
</dbReference>
<feature type="compositionally biased region" description="Polar residues" evidence="7">
    <location>
        <begin position="594"/>
        <end position="606"/>
    </location>
</feature>
<gene>
    <name evidence="10" type="primary">fcp1</name>
    <name evidence="10" type="ORF">IWQ62_000856</name>
</gene>
<dbReference type="InterPro" id="IPR036412">
    <property type="entry name" value="HAD-like_sf"/>
</dbReference>
<evidence type="ECO:0000256" key="2">
    <source>
        <dbReference type="ARBA" id="ARBA00022801"/>
    </source>
</evidence>
<dbReference type="CDD" id="cd17729">
    <property type="entry name" value="BRCT_CTDP1"/>
    <property type="match status" value="1"/>
</dbReference>
<evidence type="ECO:0000256" key="7">
    <source>
        <dbReference type="SAM" id="MobiDB-lite"/>
    </source>
</evidence>
<proteinExistence type="predicted"/>
<feature type="compositionally biased region" description="Basic and acidic residues" evidence="7">
    <location>
        <begin position="399"/>
        <end position="427"/>
    </location>
</feature>
<dbReference type="SMART" id="SM00577">
    <property type="entry name" value="CPDc"/>
    <property type="match status" value="1"/>
</dbReference>
<evidence type="ECO:0000256" key="3">
    <source>
        <dbReference type="ARBA" id="ARBA00023242"/>
    </source>
</evidence>
<feature type="region of interest" description="Disordered" evidence="7">
    <location>
        <begin position="590"/>
        <end position="801"/>
    </location>
</feature>
<keyword evidence="11" id="KW-1185">Reference proteome</keyword>
<evidence type="ECO:0000259" key="8">
    <source>
        <dbReference type="PROSITE" id="PS50172"/>
    </source>
</evidence>
<feature type="compositionally biased region" description="Low complexity" evidence="7">
    <location>
        <begin position="379"/>
        <end position="398"/>
    </location>
</feature>
<dbReference type="Proteomes" id="UP001150925">
    <property type="component" value="Unassembled WGS sequence"/>
</dbReference>
<dbReference type="OrthoDB" id="10249888at2759"/>
<dbReference type="Gene3D" id="3.40.50.10190">
    <property type="entry name" value="BRCT domain"/>
    <property type="match status" value="1"/>
</dbReference>
<comment type="caution">
    <text evidence="10">The sequence shown here is derived from an EMBL/GenBank/DDBJ whole genome shotgun (WGS) entry which is preliminary data.</text>
</comment>
<dbReference type="InterPro" id="IPR023214">
    <property type="entry name" value="HAD_sf"/>
</dbReference>
<dbReference type="EC" id="3.1.3.16" evidence="6"/>
<dbReference type="PROSITE" id="PS50172">
    <property type="entry name" value="BRCT"/>
    <property type="match status" value="1"/>
</dbReference>
<dbReference type="SUPFAM" id="SSF52113">
    <property type="entry name" value="BRCT domain"/>
    <property type="match status" value="1"/>
</dbReference>
<dbReference type="PANTHER" id="PTHR23081">
    <property type="entry name" value="RNA POLYMERASE II CTD PHOSPHATASE"/>
    <property type="match status" value="1"/>
</dbReference>
<feature type="compositionally biased region" description="Basic and acidic residues" evidence="7">
    <location>
        <begin position="778"/>
        <end position="801"/>
    </location>
</feature>
<evidence type="ECO:0000256" key="6">
    <source>
        <dbReference type="RuleBase" id="RU366066"/>
    </source>
</evidence>
<feature type="compositionally biased region" description="Acidic residues" evidence="7">
    <location>
        <begin position="766"/>
        <end position="776"/>
    </location>
</feature>
<feature type="compositionally biased region" description="Acidic residues" evidence="7">
    <location>
        <begin position="686"/>
        <end position="709"/>
    </location>
</feature>
<dbReference type="InterPro" id="IPR004274">
    <property type="entry name" value="FCP1_dom"/>
</dbReference>
<dbReference type="InterPro" id="IPR036420">
    <property type="entry name" value="BRCT_dom_sf"/>
</dbReference>
<keyword evidence="2 6" id="KW-0378">Hydrolase</keyword>
<dbReference type="SUPFAM" id="SSF56784">
    <property type="entry name" value="HAD-like"/>
    <property type="match status" value="1"/>
</dbReference>
<keyword evidence="3 6" id="KW-0539">Nucleus</keyword>
<name>A0A9W8AZ78_9FUNG</name>
<organism evidence="10 11">
    <name type="scientific">Dispira parvispora</name>
    <dbReference type="NCBI Taxonomy" id="1520584"/>
    <lineage>
        <taxon>Eukaryota</taxon>
        <taxon>Fungi</taxon>
        <taxon>Fungi incertae sedis</taxon>
        <taxon>Zoopagomycota</taxon>
        <taxon>Kickxellomycotina</taxon>
        <taxon>Dimargaritomycetes</taxon>
        <taxon>Dimargaritales</taxon>
        <taxon>Dimargaritaceae</taxon>
        <taxon>Dispira</taxon>
    </lineage>
</organism>
<dbReference type="Gene3D" id="1.10.287.10">
    <property type="entry name" value="S15/NS1, RNA-binding"/>
    <property type="match status" value="1"/>
</dbReference>
<dbReference type="Gene3D" id="3.40.50.1000">
    <property type="entry name" value="HAD superfamily/HAD-like"/>
    <property type="match status" value="1"/>
</dbReference>
<feature type="region of interest" description="Disordered" evidence="7">
    <location>
        <begin position="358"/>
        <end position="427"/>
    </location>
</feature>
<feature type="compositionally biased region" description="Polar residues" evidence="7">
    <location>
        <begin position="623"/>
        <end position="646"/>
    </location>
</feature>
<evidence type="ECO:0000313" key="10">
    <source>
        <dbReference type="EMBL" id="KAJ1969073.1"/>
    </source>
</evidence>
<evidence type="ECO:0000259" key="9">
    <source>
        <dbReference type="PROSITE" id="PS50969"/>
    </source>
</evidence>
<reference evidence="10" key="1">
    <citation type="submission" date="2022-07" db="EMBL/GenBank/DDBJ databases">
        <title>Phylogenomic reconstructions and comparative analyses of Kickxellomycotina fungi.</title>
        <authorList>
            <person name="Reynolds N.K."/>
            <person name="Stajich J.E."/>
            <person name="Barry K."/>
            <person name="Grigoriev I.V."/>
            <person name="Crous P."/>
            <person name="Smith M.E."/>
        </authorList>
    </citation>
    <scope>NUCLEOTIDE SEQUENCE</scope>
    <source>
        <strain evidence="10">RSA 1196</strain>
    </source>
</reference>
<feature type="region of interest" description="Disordered" evidence="7">
    <location>
        <begin position="45"/>
        <end position="68"/>
    </location>
</feature>
<dbReference type="PANTHER" id="PTHR23081:SF36">
    <property type="entry name" value="RNA POLYMERASE II SUBUNIT A C-TERMINAL DOMAIN PHOSPHATASE"/>
    <property type="match status" value="1"/>
</dbReference>
<feature type="compositionally biased region" description="Acidic residues" evidence="7">
    <location>
        <begin position="50"/>
        <end position="62"/>
    </location>
</feature>
<dbReference type="CDD" id="cd07521">
    <property type="entry name" value="HAD_FCP1-like"/>
    <property type="match status" value="1"/>
</dbReference>